<protein>
    <submittedName>
        <fullName evidence="2">Uncharacterized protein</fullName>
    </submittedName>
</protein>
<feature type="compositionally biased region" description="Low complexity" evidence="1">
    <location>
        <begin position="119"/>
        <end position="133"/>
    </location>
</feature>
<feature type="compositionally biased region" description="Basic residues" evidence="1">
    <location>
        <begin position="92"/>
        <end position="101"/>
    </location>
</feature>
<feature type="region of interest" description="Disordered" evidence="1">
    <location>
        <begin position="92"/>
        <end position="233"/>
    </location>
</feature>
<comment type="caution">
    <text evidence="2">The sequence shown here is derived from an EMBL/GenBank/DDBJ whole genome shotgun (WGS) entry which is preliminary data.</text>
</comment>
<evidence type="ECO:0000313" key="2">
    <source>
        <dbReference type="EMBL" id="KAG0582844.1"/>
    </source>
</evidence>
<feature type="region of interest" description="Disordered" evidence="1">
    <location>
        <begin position="27"/>
        <end position="74"/>
    </location>
</feature>
<gene>
    <name evidence="2" type="ORF">KC19_3G090500</name>
</gene>
<feature type="compositionally biased region" description="Polar residues" evidence="1">
    <location>
        <begin position="27"/>
        <end position="45"/>
    </location>
</feature>
<evidence type="ECO:0000313" key="3">
    <source>
        <dbReference type="Proteomes" id="UP000822688"/>
    </source>
</evidence>
<proteinExistence type="predicted"/>
<dbReference type="Proteomes" id="UP000822688">
    <property type="component" value="Chromosome 3"/>
</dbReference>
<accession>A0A8T0IGF4</accession>
<reference evidence="2" key="1">
    <citation type="submission" date="2020-06" db="EMBL/GenBank/DDBJ databases">
        <title>WGS assembly of Ceratodon purpureus strain R40.</title>
        <authorList>
            <person name="Carey S.B."/>
            <person name="Jenkins J."/>
            <person name="Shu S."/>
            <person name="Lovell J.T."/>
            <person name="Sreedasyam A."/>
            <person name="Maumus F."/>
            <person name="Tiley G.P."/>
            <person name="Fernandez-Pozo N."/>
            <person name="Barry K."/>
            <person name="Chen C."/>
            <person name="Wang M."/>
            <person name="Lipzen A."/>
            <person name="Daum C."/>
            <person name="Saski C.A."/>
            <person name="Payton A.C."/>
            <person name="Mcbreen J.C."/>
            <person name="Conrad R.E."/>
            <person name="Kollar L.M."/>
            <person name="Olsson S."/>
            <person name="Huttunen S."/>
            <person name="Landis J.B."/>
            <person name="Wickett N.J."/>
            <person name="Johnson M.G."/>
            <person name="Rensing S.A."/>
            <person name="Grimwood J."/>
            <person name="Schmutz J."/>
            <person name="Mcdaniel S.F."/>
        </authorList>
    </citation>
    <scope>NUCLEOTIDE SEQUENCE</scope>
    <source>
        <strain evidence="2">R40</strain>
    </source>
</reference>
<dbReference type="AlphaFoldDB" id="A0A8T0IGF4"/>
<name>A0A8T0IGF4_CERPU</name>
<sequence>MIHADQSSISTFLHPPQALLILYSHSTQPSRPSLPKQTPHQNRTPISHREPKQNTSPTTTTSSQILTPLTSQRRTPIHTLTLHISNHFQRKNLHHHSHHPSLPHLSPTCSNQPNNQPILTHYSLPPSLTLLSSEHSKSKTSLQTKEPPHVPINPSTSPAPKEAPATARPPACDLRHRFKPSFHQTLMQRKHLESEPIATARSSRRSGERSRGSGTGGNAETATTGDPRDGGTP</sequence>
<evidence type="ECO:0000256" key="1">
    <source>
        <dbReference type="SAM" id="MobiDB-lite"/>
    </source>
</evidence>
<dbReference type="EMBL" id="CM026423">
    <property type="protein sequence ID" value="KAG0582844.1"/>
    <property type="molecule type" value="Genomic_DNA"/>
</dbReference>
<feature type="compositionally biased region" description="Low complexity" evidence="1">
    <location>
        <begin position="55"/>
        <end position="72"/>
    </location>
</feature>
<keyword evidence="3" id="KW-1185">Reference proteome</keyword>
<feature type="compositionally biased region" description="Polar residues" evidence="1">
    <location>
        <begin position="108"/>
        <end position="118"/>
    </location>
</feature>
<organism evidence="2 3">
    <name type="scientific">Ceratodon purpureus</name>
    <name type="common">Fire moss</name>
    <name type="synonym">Dicranum purpureum</name>
    <dbReference type="NCBI Taxonomy" id="3225"/>
    <lineage>
        <taxon>Eukaryota</taxon>
        <taxon>Viridiplantae</taxon>
        <taxon>Streptophyta</taxon>
        <taxon>Embryophyta</taxon>
        <taxon>Bryophyta</taxon>
        <taxon>Bryophytina</taxon>
        <taxon>Bryopsida</taxon>
        <taxon>Dicranidae</taxon>
        <taxon>Pseudoditrichales</taxon>
        <taxon>Ditrichaceae</taxon>
        <taxon>Ceratodon</taxon>
    </lineage>
</organism>